<dbReference type="InParanoid" id="K3XZW8"/>
<feature type="compositionally biased region" description="Polar residues" evidence="1">
    <location>
        <begin position="1"/>
        <end position="11"/>
    </location>
</feature>
<feature type="region of interest" description="Disordered" evidence="1">
    <location>
        <begin position="1"/>
        <end position="40"/>
    </location>
</feature>
<dbReference type="EnsemblPlants" id="KQL11266">
    <property type="protein sequence ID" value="KQL11266"/>
    <property type="gene ID" value="SETIT_007479mg"/>
</dbReference>
<keyword evidence="3" id="KW-1185">Reference proteome</keyword>
<name>K3XZW8_SETIT</name>
<protein>
    <submittedName>
        <fullName evidence="2">Uncharacterized protein</fullName>
    </submittedName>
</protein>
<evidence type="ECO:0000256" key="1">
    <source>
        <dbReference type="SAM" id="MobiDB-lite"/>
    </source>
</evidence>
<organism evidence="2 3">
    <name type="scientific">Setaria italica</name>
    <name type="common">Foxtail millet</name>
    <name type="synonym">Panicum italicum</name>
    <dbReference type="NCBI Taxonomy" id="4555"/>
    <lineage>
        <taxon>Eukaryota</taxon>
        <taxon>Viridiplantae</taxon>
        <taxon>Streptophyta</taxon>
        <taxon>Embryophyta</taxon>
        <taxon>Tracheophyta</taxon>
        <taxon>Spermatophyta</taxon>
        <taxon>Magnoliopsida</taxon>
        <taxon>Liliopsida</taxon>
        <taxon>Poales</taxon>
        <taxon>Poaceae</taxon>
        <taxon>PACMAD clade</taxon>
        <taxon>Panicoideae</taxon>
        <taxon>Panicodae</taxon>
        <taxon>Paniceae</taxon>
        <taxon>Cenchrinae</taxon>
        <taxon>Setaria</taxon>
    </lineage>
</organism>
<dbReference type="AlphaFoldDB" id="K3XZW8"/>
<dbReference type="HOGENOM" id="CLU_1879019_0_0_1"/>
<evidence type="ECO:0000313" key="2">
    <source>
        <dbReference type="EnsemblPlants" id="KQL11266"/>
    </source>
</evidence>
<dbReference type="Proteomes" id="UP000004995">
    <property type="component" value="Unassembled WGS sequence"/>
</dbReference>
<reference evidence="2" key="2">
    <citation type="submission" date="2018-08" db="UniProtKB">
        <authorList>
            <consortium name="EnsemblPlants"/>
        </authorList>
    </citation>
    <scope>IDENTIFICATION</scope>
    <source>
        <strain evidence="2">Yugu1</strain>
    </source>
</reference>
<dbReference type="Gramene" id="KQL11266">
    <property type="protein sequence ID" value="KQL11266"/>
    <property type="gene ID" value="SETIT_007479mg"/>
</dbReference>
<reference evidence="3" key="1">
    <citation type="journal article" date="2012" name="Nat. Biotechnol.">
        <title>Reference genome sequence of the model plant Setaria.</title>
        <authorList>
            <person name="Bennetzen J.L."/>
            <person name="Schmutz J."/>
            <person name="Wang H."/>
            <person name="Percifield R."/>
            <person name="Hawkins J."/>
            <person name="Pontaroli A.C."/>
            <person name="Estep M."/>
            <person name="Feng L."/>
            <person name="Vaughn J.N."/>
            <person name="Grimwood J."/>
            <person name="Jenkins J."/>
            <person name="Barry K."/>
            <person name="Lindquist E."/>
            <person name="Hellsten U."/>
            <person name="Deshpande S."/>
            <person name="Wang X."/>
            <person name="Wu X."/>
            <person name="Mitros T."/>
            <person name="Triplett J."/>
            <person name="Yang X."/>
            <person name="Ye C.Y."/>
            <person name="Mauro-Herrera M."/>
            <person name="Wang L."/>
            <person name="Li P."/>
            <person name="Sharma M."/>
            <person name="Sharma R."/>
            <person name="Ronald P.C."/>
            <person name="Panaud O."/>
            <person name="Kellogg E.A."/>
            <person name="Brutnell T.P."/>
            <person name="Doust A.N."/>
            <person name="Tuskan G.A."/>
            <person name="Rokhsar D."/>
            <person name="Devos K.M."/>
        </authorList>
    </citation>
    <scope>NUCLEOTIDE SEQUENCE [LARGE SCALE GENOMIC DNA]</scope>
    <source>
        <strain evidence="3">cv. Yugu1</strain>
    </source>
</reference>
<dbReference type="EMBL" id="AGNK02002587">
    <property type="status" value="NOT_ANNOTATED_CDS"/>
    <property type="molecule type" value="Genomic_DNA"/>
</dbReference>
<proteinExistence type="predicted"/>
<sequence>MANREITQPSQPGGPGFDLNAPPLSSLPPPSSTIAPRPPRPGLPQFLPLFALRAATTLPLHGLQIRPLFPALLPSRAAARSPRRAGAAGRRSVGGSRFLDLAGGPAFLVLRSPRLLVIRTACWMVMAVTSSGVMAP</sequence>
<accession>K3XZW8</accession>
<feature type="compositionally biased region" description="Pro residues" evidence="1">
    <location>
        <begin position="25"/>
        <end position="40"/>
    </location>
</feature>
<evidence type="ECO:0000313" key="3">
    <source>
        <dbReference type="Proteomes" id="UP000004995"/>
    </source>
</evidence>